<dbReference type="PRINTS" id="PR01576">
    <property type="entry name" value="PDEFORMYLASE"/>
</dbReference>
<evidence type="ECO:0000313" key="3">
    <source>
        <dbReference type="EMBL" id="MCA9308358.1"/>
    </source>
</evidence>
<keyword evidence="2" id="KW-0408">Iron</keyword>
<dbReference type="EC" id="3.5.1.88" evidence="2"/>
<dbReference type="HAMAP" id="MF_00163">
    <property type="entry name" value="Pep_deformylase"/>
    <property type="match status" value="1"/>
</dbReference>
<dbReference type="CDD" id="cd00487">
    <property type="entry name" value="Pep_deformylase"/>
    <property type="match status" value="1"/>
</dbReference>
<dbReference type="NCBIfam" id="TIGR00079">
    <property type="entry name" value="pept_deformyl"/>
    <property type="match status" value="1"/>
</dbReference>
<dbReference type="PANTHER" id="PTHR10458:SF22">
    <property type="entry name" value="PEPTIDE DEFORMYLASE"/>
    <property type="match status" value="1"/>
</dbReference>
<keyword evidence="2 3" id="KW-0378">Hydrolase</keyword>
<dbReference type="PANTHER" id="PTHR10458">
    <property type="entry name" value="PEPTIDE DEFORMYLASE"/>
    <property type="match status" value="1"/>
</dbReference>
<comment type="similarity">
    <text evidence="1 2">Belongs to the polypeptide deformylase family.</text>
</comment>
<keyword evidence="2" id="KW-0479">Metal-binding</keyword>
<dbReference type="PIRSF" id="PIRSF004749">
    <property type="entry name" value="Pep_def"/>
    <property type="match status" value="1"/>
</dbReference>
<sequence>MAVREIIEIPNPLLTTNTAKVVEFNAETKQIAQDLIDTVLHASDPAGAGLAAPQIGIPLRMCVVRKFKPNPNDPANTDSELSKEIILINPQITSYSNSEDIRWEGCLSIPDTYGKVKRAKQITVKAQDINGDEIKLKAAGFFARIIQHEIDHLDGILFTSKTIGSTVTDAELEKILALQSADEAIQKHIITEG</sequence>
<dbReference type="AlphaFoldDB" id="A0A955J1X5"/>
<dbReference type="InterPro" id="IPR036821">
    <property type="entry name" value="Peptide_deformylase_sf"/>
</dbReference>
<dbReference type="GO" id="GO:0006412">
    <property type="term" value="P:translation"/>
    <property type="evidence" value="ECO:0007669"/>
    <property type="project" value="UniProtKB-UniRule"/>
</dbReference>
<protein>
    <recommendedName>
        <fullName evidence="2">Peptide deformylase</fullName>
        <shortName evidence="2">PDF</shortName>
        <ecNumber evidence="2">3.5.1.88</ecNumber>
    </recommendedName>
    <alternativeName>
        <fullName evidence="2">Polypeptide deformylase</fullName>
    </alternativeName>
</protein>
<proteinExistence type="inferred from homology"/>
<comment type="catalytic activity">
    <reaction evidence="2">
        <text>N-terminal N-formyl-L-methionyl-[peptide] + H2O = N-terminal L-methionyl-[peptide] + formate</text>
        <dbReference type="Rhea" id="RHEA:24420"/>
        <dbReference type="Rhea" id="RHEA-COMP:10639"/>
        <dbReference type="Rhea" id="RHEA-COMP:10640"/>
        <dbReference type="ChEBI" id="CHEBI:15377"/>
        <dbReference type="ChEBI" id="CHEBI:15740"/>
        <dbReference type="ChEBI" id="CHEBI:49298"/>
        <dbReference type="ChEBI" id="CHEBI:64731"/>
        <dbReference type="EC" id="3.5.1.88"/>
    </reaction>
</comment>
<accession>A0A955J1X5</accession>
<feature type="binding site" evidence="2">
    <location>
        <position position="106"/>
    </location>
    <ligand>
        <name>Fe cation</name>
        <dbReference type="ChEBI" id="CHEBI:24875"/>
    </ligand>
</feature>
<evidence type="ECO:0000313" key="4">
    <source>
        <dbReference type="Proteomes" id="UP000740557"/>
    </source>
</evidence>
<reference evidence="3" key="2">
    <citation type="journal article" date="2021" name="Microbiome">
        <title>Successional dynamics and alternative stable states in a saline activated sludge microbial community over 9 years.</title>
        <authorList>
            <person name="Wang Y."/>
            <person name="Ye J."/>
            <person name="Ju F."/>
            <person name="Liu L."/>
            <person name="Boyd J.A."/>
            <person name="Deng Y."/>
            <person name="Parks D.H."/>
            <person name="Jiang X."/>
            <person name="Yin X."/>
            <person name="Woodcroft B.J."/>
            <person name="Tyson G.W."/>
            <person name="Hugenholtz P."/>
            <person name="Polz M.F."/>
            <person name="Zhang T."/>
        </authorList>
    </citation>
    <scope>NUCLEOTIDE SEQUENCE</scope>
    <source>
        <strain evidence="3">HKST-UBA79</strain>
    </source>
</reference>
<dbReference type="GO" id="GO:0046872">
    <property type="term" value="F:metal ion binding"/>
    <property type="evidence" value="ECO:0007669"/>
    <property type="project" value="UniProtKB-KW"/>
</dbReference>
<keyword evidence="2" id="KW-0648">Protein biosynthesis</keyword>
<feature type="binding site" evidence="2">
    <location>
        <position position="148"/>
    </location>
    <ligand>
        <name>Fe cation</name>
        <dbReference type="ChEBI" id="CHEBI:24875"/>
    </ligand>
</feature>
<dbReference type="NCBIfam" id="NF001159">
    <property type="entry name" value="PRK00150.1-3"/>
    <property type="match status" value="1"/>
</dbReference>
<reference evidence="3" key="1">
    <citation type="submission" date="2020-04" db="EMBL/GenBank/DDBJ databases">
        <authorList>
            <person name="Zhang T."/>
        </authorList>
    </citation>
    <scope>NUCLEOTIDE SEQUENCE</scope>
    <source>
        <strain evidence="3">HKST-UBA79</strain>
    </source>
</reference>
<evidence type="ECO:0000256" key="2">
    <source>
        <dbReference type="HAMAP-Rule" id="MF_00163"/>
    </source>
</evidence>
<dbReference type="InterPro" id="IPR023635">
    <property type="entry name" value="Peptide_deformylase"/>
</dbReference>
<dbReference type="Gene3D" id="3.90.45.10">
    <property type="entry name" value="Peptide deformylase"/>
    <property type="match status" value="1"/>
</dbReference>
<gene>
    <name evidence="2 3" type="primary">def</name>
    <name evidence="3" type="ORF">KC980_02510</name>
</gene>
<dbReference type="GO" id="GO:0042586">
    <property type="term" value="F:peptide deformylase activity"/>
    <property type="evidence" value="ECO:0007669"/>
    <property type="project" value="UniProtKB-UniRule"/>
</dbReference>
<feature type="active site" evidence="2">
    <location>
        <position position="149"/>
    </location>
</feature>
<dbReference type="Pfam" id="PF01327">
    <property type="entry name" value="Pep_deformylase"/>
    <property type="match status" value="1"/>
</dbReference>
<dbReference type="EMBL" id="JAGQNX010000071">
    <property type="protein sequence ID" value="MCA9308358.1"/>
    <property type="molecule type" value="Genomic_DNA"/>
</dbReference>
<name>A0A955J1X5_UNCKA</name>
<feature type="binding site" evidence="2">
    <location>
        <position position="152"/>
    </location>
    <ligand>
        <name>Fe cation</name>
        <dbReference type="ChEBI" id="CHEBI:24875"/>
    </ligand>
</feature>
<comment type="caution">
    <text evidence="3">The sequence shown here is derived from an EMBL/GenBank/DDBJ whole genome shotgun (WGS) entry which is preliminary data.</text>
</comment>
<dbReference type="Proteomes" id="UP000740557">
    <property type="component" value="Unassembled WGS sequence"/>
</dbReference>
<dbReference type="SUPFAM" id="SSF56420">
    <property type="entry name" value="Peptide deformylase"/>
    <property type="match status" value="1"/>
</dbReference>
<comment type="cofactor">
    <cofactor evidence="2">
        <name>Fe(2+)</name>
        <dbReference type="ChEBI" id="CHEBI:29033"/>
    </cofactor>
    <text evidence="2">Binds 1 Fe(2+) ion.</text>
</comment>
<organism evidence="3 4">
    <name type="scientific">candidate division WWE3 bacterium</name>
    <dbReference type="NCBI Taxonomy" id="2053526"/>
    <lineage>
        <taxon>Bacteria</taxon>
        <taxon>Katanobacteria</taxon>
    </lineage>
</organism>
<evidence type="ECO:0000256" key="1">
    <source>
        <dbReference type="ARBA" id="ARBA00010759"/>
    </source>
</evidence>
<comment type="function">
    <text evidence="2">Removes the formyl group from the N-terminal Met of newly synthesized proteins. Requires at least a dipeptide for an efficient rate of reaction. N-terminal L-methionine is a prerequisite for activity but the enzyme has broad specificity at other positions.</text>
</comment>